<protein>
    <submittedName>
        <fullName evidence="1">4890_t:CDS:1</fullName>
    </submittedName>
</protein>
<dbReference type="EMBL" id="CAJVQC010119597">
    <property type="protein sequence ID" value="CAG8838113.1"/>
    <property type="molecule type" value="Genomic_DNA"/>
</dbReference>
<feature type="non-terminal residue" evidence="1">
    <location>
        <position position="1"/>
    </location>
</feature>
<reference evidence="1" key="1">
    <citation type="submission" date="2021-06" db="EMBL/GenBank/DDBJ databases">
        <authorList>
            <person name="Kallberg Y."/>
            <person name="Tangrot J."/>
            <person name="Rosling A."/>
        </authorList>
    </citation>
    <scope>NUCLEOTIDE SEQUENCE</scope>
    <source>
        <strain evidence="1">MA461A</strain>
    </source>
</reference>
<gene>
    <name evidence="1" type="ORF">RPERSI_LOCUS30552</name>
</gene>
<dbReference type="Proteomes" id="UP000789920">
    <property type="component" value="Unassembled WGS sequence"/>
</dbReference>
<evidence type="ECO:0000313" key="2">
    <source>
        <dbReference type="Proteomes" id="UP000789920"/>
    </source>
</evidence>
<organism evidence="1 2">
    <name type="scientific">Racocetra persica</name>
    <dbReference type="NCBI Taxonomy" id="160502"/>
    <lineage>
        <taxon>Eukaryota</taxon>
        <taxon>Fungi</taxon>
        <taxon>Fungi incertae sedis</taxon>
        <taxon>Mucoromycota</taxon>
        <taxon>Glomeromycotina</taxon>
        <taxon>Glomeromycetes</taxon>
        <taxon>Diversisporales</taxon>
        <taxon>Gigasporaceae</taxon>
        <taxon>Racocetra</taxon>
    </lineage>
</organism>
<accession>A0ACA9SJ27</accession>
<comment type="caution">
    <text evidence="1">The sequence shown here is derived from an EMBL/GenBank/DDBJ whole genome shotgun (WGS) entry which is preliminary data.</text>
</comment>
<evidence type="ECO:0000313" key="1">
    <source>
        <dbReference type="EMBL" id="CAG8838113.1"/>
    </source>
</evidence>
<proteinExistence type="predicted"/>
<feature type="non-terminal residue" evidence="1">
    <location>
        <position position="59"/>
    </location>
</feature>
<sequence length="59" mass="6824">LDDDVEIRRLWTESIYSQDLQQTFVKTDEFYDFIIIGAGTAGCVLARELIYNIPNINIL</sequence>
<keyword evidence="2" id="KW-1185">Reference proteome</keyword>
<name>A0ACA9SJ27_9GLOM</name>